<name>A0A367EC02_9ACTN</name>
<feature type="region of interest" description="Disordered" evidence="1">
    <location>
        <begin position="1"/>
        <end position="20"/>
    </location>
</feature>
<accession>A0A367EC02</accession>
<gene>
    <name evidence="2" type="ORF">DQ392_27685</name>
</gene>
<organism evidence="2 3">
    <name type="scientific">Streptomyces reniochalinae</name>
    <dbReference type="NCBI Taxonomy" id="2250578"/>
    <lineage>
        <taxon>Bacteria</taxon>
        <taxon>Bacillati</taxon>
        <taxon>Actinomycetota</taxon>
        <taxon>Actinomycetes</taxon>
        <taxon>Kitasatosporales</taxon>
        <taxon>Streptomycetaceae</taxon>
        <taxon>Streptomyces</taxon>
    </lineage>
</organism>
<evidence type="ECO:0000313" key="2">
    <source>
        <dbReference type="EMBL" id="RCG14867.1"/>
    </source>
</evidence>
<dbReference type="AlphaFoldDB" id="A0A367EC02"/>
<sequence length="172" mass="18187">MTDVTGFSARGDVGPPQVEGGERETLTAFLGYMREAVIAKAAGLTDEVGLAPGVPSGTSLLGLVKHLTRVEYNWFVWGYAGDGGEQPLDDDAPPEAGETGEALIAAYQDAIRASDEIIASCDDLGRRGARSLRPGVAGPTMRWLLIHMIEETGRHAGHADILREQTDGATGR</sequence>
<dbReference type="RefSeq" id="WP_114018432.1">
    <property type="nucleotide sequence ID" value="NZ_QOIM01000042.1"/>
</dbReference>
<evidence type="ECO:0000256" key="1">
    <source>
        <dbReference type="SAM" id="MobiDB-lite"/>
    </source>
</evidence>
<keyword evidence="3" id="KW-1185">Reference proteome</keyword>
<dbReference type="Gene3D" id="1.20.120.450">
    <property type="entry name" value="dinb family like domain"/>
    <property type="match status" value="1"/>
</dbReference>
<dbReference type="Pfam" id="PF04978">
    <property type="entry name" value="MST"/>
    <property type="match status" value="1"/>
</dbReference>
<dbReference type="Proteomes" id="UP000253507">
    <property type="component" value="Unassembled WGS sequence"/>
</dbReference>
<dbReference type="OrthoDB" id="4548523at2"/>
<proteinExistence type="predicted"/>
<dbReference type="SUPFAM" id="SSF109854">
    <property type="entry name" value="DinB/YfiT-like putative metalloenzymes"/>
    <property type="match status" value="1"/>
</dbReference>
<evidence type="ECO:0000313" key="3">
    <source>
        <dbReference type="Proteomes" id="UP000253507"/>
    </source>
</evidence>
<dbReference type="InterPro" id="IPR007061">
    <property type="entry name" value="MST-like"/>
</dbReference>
<dbReference type="EMBL" id="QOIM01000042">
    <property type="protein sequence ID" value="RCG14867.1"/>
    <property type="molecule type" value="Genomic_DNA"/>
</dbReference>
<protein>
    <submittedName>
        <fullName evidence="2">DinB family protein</fullName>
    </submittedName>
</protein>
<comment type="caution">
    <text evidence="2">The sequence shown here is derived from an EMBL/GenBank/DDBJ whole genome shotgun (WGS) entry which is preliminary data.</text>
</comment>
<reference evidence="2 3" key="1">
    <citation type="submission" date="2018-06" db="EMBL/GenBank/DDBJ databases">
        <title>Streptomyces reniochalinae sp. nov. and Streptomyces diacarnus sp. nov. from marine sponges.</title>
        <authorList>
            <person name="Li L."/>
        </authorList>
    </citation>
    <scope>NUCLEOTIDE SEQUENCE [LARGE SCALE GENOMIC DNA]</scope>
    <source>
        <strain evidence="2 3">LHW50302</strain>
    </source>
</reference>
<dbReference type="InterPro" id="IPR034660">
    <property type="entry name" value="DinB/YfiT-like"/>
</dbReference>